<evidence type="ECO:0000259" key="5">
    <source>
        <dbReference type="PROSITE" id="PS51462"/>
    </source>
</evidence>
<keyword evidence="4" id="KW-0460">Magnesium</keyword>
<evidence type="ECO:0000256" key="3">
    <source>
        <dbReference type="ARBA" id="ARBA00022801"/>
    </source>
</evidence>
<dbReference type="Pfam" id="PF00293">
    <property type="entry name" value="NUDIX"/>
    <property type="match status" value="1"/>
</dbReference>
<dbReference type="PANTHER" id="PTHR42904">
    <property type="entry name" value="NUDIX HYDROLASE, NUDC SUBFAMILY"/>
    <property type="match status" value="1"/>
</dbReference>
<dbReference type="AlphaFoldDB" id="A0A2W4RKX8"/>
<dbReference type="PANTHER" id="PTHR42904:SF12">
    <property type="entry name" value="ADP-RIBOSE PYROPHOSPHATASE-RELATED"/>
    <property type="match status" value="1"/>
</dbReference>
<reference evidence="6 7" key="1">
    <citation type="journal article" date="2018" name="Aquat. Microb. Ecol.">
        <title>Gammaproteobacterial methanotrophs dominate.</title>
        <authorList>
            <person name="Rissanen A.J."/>
            <person name="Saarenheimo J."/>
            <person name="Tiirola M."/>
            <person name="Peura S."/>
            <person name="Aalto S.L."/>
            <person name="Karvinen A."/>
            <person name="Nykanen H."/>
        </authorList>
    </citation>
    <scope>NUCLEOTIDE SEQUENCE [LARGE SCALE GENOMIC DNA]</scope>
    <source>
        <strain evidence="6">AMbin10</strain>
    </source>
</reference>
<dbReference type="Gene3D" id="3.90.79.10">
    <property type="entry name" value="Nucleoside Triphosphate Pyrophosphohydrolase"/>
    <property type="match status" value="1"/>
</dbReference>
<name>A0A2W4RKX8_9GAMM</name>
<dbReference type="GO" id="GO:0046872">
    <property type="term" value="F:metal ion binding"/>
    <property type="evidence" value="ECO:0007669"/>
    <property type="project" value="UniProtKB-KW"/>
</dbReference>
<dbReference type="PROSITE" id="PS00893">
    <property type="entry name" value="NUDIX_BOX"/>
    <property type="match status" value="1"/>
</dbReference>
<evidence type="ECO:0000256" key="1">
    <source>
        <dbReference type="ARBA" id="ARBA00001946"/>
    </source>
</evidence>
<accession>A0A2W4RKX8</accession>
<comment type="cofactor">
    <cofactor evidence="1">
        <name>Mg(2+)</name>
        <dbReference type="ChEBI" id="CHEBI:18420"/>
    </cofactor>
</comment>
<dbReference type="SUPFAM" id="SSF55811">
    <property type="entry name" value="Nudix"/>
    <property type="match status" value="1"/>
</dbReference>
<dbReference type="GO" id="GO:0019677">
    <property type="term" value="P:NAD+ catabolic process"/>
    <property type="evidence" value="ECO:0007669"/>
    <property type="project" value="TreeGrafter"/>
</dbReference>
<dbReference type="GO" id="GO:0035529">
    <property type="term" value="F:NADH pyrophosphatase activity"/>
    <property type="evidence" value="ECO:0007669"/>
    <property type="project" value="TreeGrafter"/>
</dbReference>
<evidence type="ECO:0000256" key="4">
    <source>
        <dbReference type="ARBA" id="ARBA00022842"/>
    </source>
</evidence>
<evidence type="ECO:0000313" key="6">
    <source>
        <dbReference type="EMBL" id="PZN83663.1"/>
    </source>
</evidence>
<evidence type="ECO:0000256" key="2">
    <source>
        <dbReference type="ARBA" id="ARBA00022723"/>
    </source>
</evidence>
<keyword evidence="2" id="KW-0479">Metal-binding</keyword>
<feature type="domain" description="Nudix hydrolase" evidence="5">
    <location>
        <begin position="115"/>
        <end position="247"/>
    </location>
</feature>
<dbReference type="InterPro" id="IPR050241">
    <property type="entry name" value="NAD-cap_RNA_hydrolase_NudC"/>
</dbReference>
<dbReference type="InterPro" id="IPR020084">
    <property type="entry name" value="NUDIX_hydrolase_CS"/>
</dbReference>
<dbReference type="Proteomes" id="UP000249396">
    <property type="component" value="Unassembled WGS sequence"/>
</dbReference>
<sequence length="261" mass="29537">MDTATCSFLNAFKKGSCRFCPFDIIMLHILIVYPAHRIDQTLRLLKQIIPASARLGNAVNQFHGKKLYMTNQSNFPEDAPFTDFRHCPRCGTASLYKYDGRAIRCGDCGFVLYFNCATAVAAFVIYQGKLLLGVRGKEPEKGMLDFPGGFVEFDETAENALAREVHEEFNIHLSSLVYLASFPNDYLYEGLLYKTTDLYFICHVNDISSLKVMDEVTEFLLVAPEEVDLGKLAFASGRNAFRRFLAYLDRSVPCINDRDLI</sequence>
<protein>
    <recommendedName>
        <fullName evidence="5">Nudix hydrolase domain-containing protein</fullName>
    </recommendedName>
</protein>
<organism evidence="6 7">
    <name type="scientific">Candidatus Methylumidiphilus alinenensis</name>
    <dbReference type="NCBI Taxonomy" id="2202197"/>
    <lineage>
        <taxon>Bacteria</taxon>
        <taxon>Pseudomonadati</taxon>
        <taxon>Pseudomonadota</taxon>
        <taxon>Gammaproteobacteria</taxon>
        <taxon>Methylococcales</taxon>
        <taxon>Candidatus Methylumidiphilus</taxon>
    </lineage>
</organism>
<dbReference type="GO" id="GO:0006742">
    <property type="term" value="P:NADP+ catabolic process"/>
    <property type="evidence" value="ECO:0007669"/>
    <property type="project" value="TreeGrafter"/>
</dbReference>
<proteinExistence type="predicted"/>
<dbReference type="InterPro" id="IPR000086">
    <property type="entry name" value="NUDIX_hydrolase_dom"/>
</dbReference>
<dbReference type="InterPro" id="IPR015797">
    <property type="entry name" value="NUDIX_hydrolase-like_dom_sf"/>
</dbReference>
<comment type="caution">
    <text evidence="6">The sequence shown here is derived from an EMBL/GenBank/DDBJ whole genome shotgun (WGS) entry which is preliminary data.</text>
</comment>
<keyword evidence="3" id="KW-0378">Hydrolase</keyword>
<dbReference type="EMBL" id="QJPH01000180">
    <property type="protein sequence ID" value="PZN83663.1"/>
    <property type="molecule type" value="Genomic_DNA"/>
</dbReference>
<gene>
    <name evidence="6" type="ORF">DM484_03935</name>
</gene>
<dbReference type="GO" id="GO:0005829">
    <property type="term" value="C:cytosol"/>
    <property type="evidence" value="ECO:0007669"/>
    <property type="project" value="TreeGrafter"/>
</dbReference>
<dbReference type="PROSITE" id="PS51462">
    <property type="entry name" value="NUDIX"/>
    <property type="match status" value="1"/>
</dbReference>
<dbReference type="CDD" id="cd04681">
    <property type="entry name" value="NUDIX_Hydrolase"/>
    <property type="match status" value="1"/>
</dbReference>
<evidence type="ECO:0000313" key="7">
    <source>
        <dbReference type="Proteomes" id="UP000249396"/>
    </source>
</evidence>